<keyword evidence="2" id="KW-1185">Reference proteome</keyword>
<dbReference type="EMBL" id="JALNTZ010001235">
    <property type="protein sequence ID" value="KAJ3626940.1"/>
    <property type="molecule type" value="Genomic_DNA"/>
</dbReference>
<reference evidence="1" key="1">
    <citation type="journal article" date="2023" name="G3 (Bethesda)">
        <title>Whole genome assemblies of Zophobas morio and Tenebrio molitor.</title>
        <authorList>
            <person name="Kaur S."/>
            <person name="Stinson S.A."/>
            <person name="diCenzo G.C."/>
        </authorList>
    </citation>
    <scope>NUCLEOTIDE SEQUENCE</scope>
    <source>
        <strain evidence="1">QUZm001</strain>
    </source>
</reference>
<evidence type="ECO:0000313" key="1">
    <source>
        <dbReference type="EMBL" id="KAJ3626940.1"/>
    </source>
</evidence>
<comment type="caution">
    <text evidence="1">The sequence shown here is derived from an EMBL/GenBank/DDBJ whole genome shotgun (WGS) entry which is preliminary data.</text>
</comment>
<gene>
    <name evidence="1" type="ORF">Zmor_004118</name>
</gene>
<organism evidence="1 2">
    <name type="scientific">Zophobas morio</name>
    <dbReference type="NCBI Taxonomy" id="2755281"/>
    <lineage>
        <taxon>Eukaryota</taxon>
        <taxon>Metazoa</taxon>
        <taxon>Ecdysozoa</taxon>
        <taxon>Arthropoda</taxon>
        <taxon>Hexapoda</taxon>
        <taxon>Insecta</taxon>
        <taxon>Pterygota</taxon>
        <taxon>Neoptera</taxon>
        <taxon>Endopterygota</taxon>
        <taxon>Coleoptera</taxon>
        <taxon>Polyphaga</taxon>
        <taxon>Cucujiformia</taxon>
        <taxon>Tenebrionidae</taxon>
        <taxon>Zophobas</taxon>
    </lineage>
</organism>
<sequence>MLKIKSKALIRNTIFERSQWIFSTIHVLRDGESAAAFREKDADGIWCYHGDGLCEPTSGVAMTKNKGCLSRSKPCTCSKGKGALNMAMTSLIAFCVCTFRG</sequence>
<dbReference type="AlphaFoldDB" id="A0AA38HJH2"/>
<dbReference type="Proteomes" id="UP001168821">
    <property type="component" value="Unassembled WGS sequence"/>
</dbReference>
<evidence type="ECO:0000313" key="2">
    <source>
        <dbReference type="Proteomes" id="UP001168821"/>
    </source>
</evidence>
<protein>
    <submittedName>
        <fullName evidence="1">Uncharacterized protein</fullName>
    </submittedName>
</protein>
<accession>A0AA38HJH2</accession>
<proteinExistence type="predicted"/>
<name>A0AA38HJH2_9CUCU</name>